<feature type="region of interest" description="Disordered" evidence="2">
    <location>
        <begin position="185"/>
        <end position="207"/>
    </location>
</feature>
<accession>A0A813D9P3</accession>
<evidence type="ECO:0000313" key="3">
    <source>
        <dbReference type="EMBL" id="CAE8584642.1"/>
    </source>
</evidence>
<comment type="caution">
    <text evidence="3">The sequence shown here is derived from an EMBL/GenBank/DDBJ whole genome shotgun (WGS) entry which is preliminary data.</text>
</comment>
<dbReference type="EMBL" id="CAJNNV010001259">
    <property type="protein sequence ID" value="CAE8584642.1"/>
    <property type="molecule type" value="Genomic_DNA"/>
</dbReference>
<organism evidence="3 4">
    <name type="scientific">Polarella glacialis</name>
    <name type="common">Dinoflagellate</name>
    <dbReference type="NCBI Taxonomy" id="89957"/>
    <lineage>
        <taxon>Eukaryota</taxon>
        <taxon>Sar</taxon>
        <taxon>Alveolata</taxon>
        <taxon>Dinophyceae</taxon>
        <taxon>Suessiales</taxon>
        <taxon>Suessiaceae</taxon>
        <taxon>Polarella</taxon>
    </lineage>
</organism>
<gene>
    <name evidence="3" type="ORF">PGLA1383_LOCUS3570</name>
</gene>
<proteinExistence type="predicted"/>
<dbReference type="Proteomes" id="UP000654075">
    <property type="component" value="Unassembled WGS sequence"/>
</dbReference>
<feature type="coiled-coil region" evidence="1">
    <location>
        <begin position="628"/>
        <end position="666"/>
    </location>
</feature>
<reference evidence="3" key="1">
    <citation type="submission" date="2021-02" db="EMBL/GenBank/DDBJ databases">
        <authorList>
            <person name="Dougan E. K."/>
            <person name="Rhodes N."/>
            <person name="Thang M."/>
            <person name="Chan C."/>
        </authorList>
    </citation>
    <scope>NUCLEOTIDE SEQUENCE</scope>
</reference>
<name>A0A813D9P3_POLGL</name>
<keyword evidence="1" id="KW-0175">Coiled coil</keyword>
<evidence type="ECO:0000256" key="1">
    <source>
        <dbReference type="SAM" id="Coils"/>
    </source>
</evidence>
<feature type="region of interest" description="Disordered" evidence="2">
    <location>
        <begin position="220"/>
        <end position="247"/>
    </location>
</feature>
<sequence length="721" mass="79988">MMFPRLTHGLDIAGGGIDHFPFALTLCRPRSLNFRSEERRPVFAVVAYGSESCYVTSWPCLSLPFRLELSGKLLIRVVTAQDEVALLAGESGGMEELGRCELHLDRLPELFPGQLLGDGGASSFGHASAPAELWLTFEQGQDSSFELSQAGTPRMCVFVQARHNVSSAMFAMVRLGGRILPSAAAGNADAAPSPPVEGPAGPGSSPIGLDALAASIASAQPQSHGSSEVERWQRKFETEQQRTEELEQRNAAEINAVLREADLLGRKLERLIDLVFRRRLQYVGDMCFDAWCEWVAREKCERQFDQLSIDLEDFRKLRHQTMSQVSQDSAAVDKQITEVGLQAQGQERRWNSSMTAAEVRLAAEASFAAQEACFLFWRQALRQATAVSQLLAVYVTVSGRELLHGLLAAWRAEVGEESLIALTAKLRRSEQTTMKLAGQKAVSQLDRTLSRRASLVLIAEGFDEWARFARMLANRRARTRKFAGYKRRDRSLDAVLLGLCVALWHGFACQAERRVLAEQVGHQTALQRRRSLSVLVLRAACEGSAWETVRSALLCWRSHAAHGALQHSLEAQHVAKESAQGELGREREELQGIQAALHTEETCWAAERGDLLERLQHLEAELEEGEFTKRLQQVSEELSQEQELLDQELNRARVEEEEELAALRASESAEELDAARLEDAYHAEITAASGVRDEIRAQVALRRKQQEGTTFAGSPCSPARS</sequence>
<keyword evidence="4" id="KW-1185">Reference proteome</keyword>
<dbReference type="AlphaFoldDB" id="A0A813D9P3"/>
<evidence type="ECO:0000256" key="2">
    <source>
        <dbReference type="SAM" id="MobiDB-lite"/>
    </source>
</evidence>
<evidence type="ECO:0000313" key="4">
    <source>
        <dbReference type="Proteomes" id="UP000654075"/>
    </source>
</evidence>
<protein>
    <submittedName>
        <fullName evidence="3">Uncharacterized protein</fullName>
    </submittedName>
</protein>
<feature type="compositionally biased region" description="Basic and acidic residues" evidence="2">
    <location>
        <begin position="227"/>
        <end position="247"/>
    </location>
</feature>